<dbReference type="HOGENOM" id="CLU_022389_3_1_0"/>
<dbReference type="Proteomes" id="UP000001029">
    <property type="component" value="Chromosome"/>
</dbReference>
<evidence type="ECO:0000256" key="2">
    <source>
        <dbReference type="ARBA" id="ARBA00010138"/>
    </source>
</evidence>
<comment type="caution">
    <text evidence="7">Lacks conserved residue(s) required for the propagation of feature annotation.</text>
</comment>
<dbReference type="PROSITE" id="PS51278">
    <property type="entry name" value="GATASE_TYPE_2"/>
    <property type="match status" value="1"/>
</dbReference>
<keyword evidence="3 7" id="KW-0328">Glycosyltransferase</keyword>
<dbReference type="InterPro" id="IPR000836">
    <property type="entry name" value="PRTase_dom"/>
</dbReference>
<dbReference type="SUPFAM" id="SSF56235">
    <property type="entry name" value="N-terminal nucleophile aminohydrolases (Ntn hydrolases)"/>
    <property type="match status" value="1"/>
</dbReference>
<keyword evidence="5 7" id="KW-0658">Purine biosynthesis</keyword>
<comment type="similarity">
    <text evidence="2 7 8">In the C-terminal section; belongs to the purine/pyrimidine phosphoribosyltransferase family.</text>
</comment>
<dbReference type="UniPathway" id="UPA00074">
    <property type="reaction ID" value="UER00124"/>
</dbReference>
<keyword evidence="4 7" id="KW-0808">Transferase</keyword>
<dbReference type="GO" id="GO:0009113">
    <property type="term" value="P:purine nucleobase biosynthetic process"/>
    <property type="evidence" value="ECO:0007669"/>
    <property type="project" value="UniProtKB-UniRule"/>
</dbReference>
<evidence type="ECO:0000256" key="10">
    <source>
        <dbReference type="PIRSR" id="PIRSR000485-3"/>
    </source>
</evidence>
<evidence type="ECO:0000256" key="5">
    <source>
        <dbReference type="ARBA" id="ARBA00022755"/>
    </source>
</evidence>
<dbReference type="Pfam" id="PF13537">
    <property type="entry name" value="GATase_7"/>
    <property type="match status" value="1"/>
</dbReference>
<dbReference type="Pfam" id="PF00156">
    <property type="entry name" value="Pribosyltran"/>
    <property type="match status" value="1"/>
</dbReference>
<dbReference type="STRING" id="445932.Emin_0518"/>
<feature type="domain" description="Glutamine amidotransferase type-2" evidence="11">
    <location>
        <begin position="1"/>
        <end position="222"/>
    </location>
</feature>
<dbReference type="EMBL" id="CP001055">
    <property type="protein sequence ID" value="ACC98073.1"/>
    <property type="molecule type" value="Genomic_DNA"/>
</dbReference>
<keyword evidence="13" id="KW-1185">Reference proteome</keyword>
<evidence type="ECO:0000256" key="4">
    <source>
        <dbReference type="ARBA" id="ARBA00022679"/>
    </source>
</evidence>
<feature type="binding site" evidence="7 9">
    <location>
        <position position="349"/>
    </location>
    <ligand>
        <name>Mg(2+)</name>
        <dbReference type="ChEBI" id="CHEBI:18420"/>
    </ligand>
</feature>
<keyword evidence="7 9" id="KW-0479">Metal-binding</keyword>
<dbReference type="InterPro" id="IPR029055">
    <property type="entry name" value="Ntn_hydrolases_N"/>
</dbReference>
<dbReference type="SUPFAM" id="SSF53271">
    <property type="entry name" value="PRTase-like"/>
    <property type="match status" value="1"/>
</dbReference>
<comment type="function">
    <text evidence="7">Catalyzes the formation of phosphoribosylamine from phosphoribosylpyrophosphate (PRPP) and glutamine.</text>
</comment>
<dbReference type="GO" id="GO:0006189">
    <property type="term" value="P:'de novo' IMP biosynthetic process"/>
    <property type="evidence" value="ECO:0007669"/>
    <property type="project" value="UniProtKB-UniRule"/>
</dbReference>
<evidence type="ECO:0000313" key="12">
    <source>
        <dbReference type="EMBL" id="ACC98073.1"/>
    </source>
</evidence>
<keyword evidence="7 10" id="KW-0411">Iron-sulfur</keyword>
<sequence>MGGIIGLQGTQDAAQMIHVGLLTLQHRGQESSGIAVEKEDGDFFNYHMSDGLVMGKYTPAILETLKGTSAIGHVRYPTTGIKSGLTDAQPFLFKCAHGSIAIALSGNIVNTEALRAKLAKEGSIFQHSSETELIVHLIAREKLPIENALKKALNKIEGGYGGIMLFKGKLIAFRDPYGIRPLVLGKIGKNFMVASETSAIEVLGGKYIRDVEPAEILVIEKGKLSSGFFTQPKKENNCIFEQVYFSRPDSIVRGFSVAEARMSMGRKLAQQMKDIKADIVMPVPDSGFFAALGFAKESGIPFEMGLVRNHYMGRSFIKSTQHMREVVAKLKLFPIGGIVKGKNIILIDDSIVRGTTAKKMINMLKEHGVKNIHFAVTSPPIIAPCFYGINTPSKSELIYCNMSHEQIVKEIGVTSLHLITIKNAADACGGISGCQGFCSACFTDKYPTKISKSTREAR</sequence>
<feature type="binding site" evidence="7 10">
    <location>
        <position position="441"/>
    </location>
    <ligand>
        <name>[4Fe-4S] cluster</name>
        <dbReference type="ChEBI" id="CHEBI:49883"/>
    </ligand>
</feature>
<evidence type="ECO:0000256" key="8">
    <source>
        <dbReference type="PIRNR" id="PIRNR000485"/>
    </source>
</evidence>
<evidence type="ECO:0000313" key="13">
    <source>
        <dbReference type="Proteomes" id="UP000001029"/>
    </source>
</evidence>
<dbReference type="InterPro" id="IPR017932">
    <property type="entry name" value="GATase_2_dom"/>
</dbReference>
<dbReference type="AlphaFoldDB" id="B2KCF2"/>
<feature type="binding site" evidence="7 9">
    <location>
        <position position="286"/>
    </location>
    <ligand>
        <name>Mg(2+)</name>
        <dbReference type="ChEBI" id="CHEBI:18420"/>
    </ligand>
</feature>
<dbReference type="HAMAP" id="MF_01931">
    <property type="entry name" value="PurF"/>
    <property type="match status" value="1"/>
</dbReference>
<evidence type="ECO:0000256" key="3">
    <source>
        <dbReference type="ARBA" id="ARBA00022676"/>
    </source>
</evidence>
<dbReference type="CDD" id="cd06223">
    <property type="entry name" value="PRTases_typeI"/>
    <property type="match status" value="1"/>
</dbReference>
<dbReference type="PANTHER" id="PTHR11907">
    <property type="entry name" value="AMIDOPHOSPHORIBOSYLTRANSFERASE"/>
    <property type="match status" value="1"/>
</dbReference>
<dbReference type="EC" id="2.4.2.14" evidence="7"/>
<dbReference type="NCBIfam" id="TIGR01134">
    <property type="entry name" value="purF"/>
    <property type="match status" value="1"/>
</dbReference>
<reference evidence="12 13" key="1">
    <citation type="journal article" date="2009" name="Appl. Environ. Microbiol.">
        <title>Genomic analysis of 'Elusimicrobium minutum,' the first cultivated representative of the phylum 'Elusimicrobia' (formerly termite group 1).</title>
        <authorList>
            <person name="Herlemann D.P.R."/>
            <person name="Geissinger O."/>
            <person name="Ikeda-Ohtsubo W."/>
            <person name="Kunin V."/>
            <person name="Sun H."/>
            <person name="Lapidus A."/>
            <person name="Hugenholtz P."/>
            <person name="Brune A."/>
        </authorList>
    </citation>
    <scope>NUCLEOTIDE SEQUENCE [LARGE SCALE GENOMIC DNA]</scope>
    <source>
        <strain evidence="12 13">Pei191</strain>
    </source>
</reference>
<feature type="binding site" evidence="7 10">
    <location>
        <position position="238"/>
    </location>
    <ligand>
        <name>[4Fe-4S] cluster</name>
        <dbReference type="ChEBI" id="CHEBI:49883"/>
    </ligand>
</feature>
<dbReference type="InterPro" id="IPR035584">
    <property type="entry name" value="PurF_N"/>
</dbReference>
<dbReference type="RefSeq" id="WP_012414688.1">
    <property type="nucleotide sequence ID" value="NC_010644.1"/>
</dbReference>
<proteinExistence type="inferred from homology"/>
<evidence type="ECO:0000256" key="9">
    <source>
        <dbReference type="PIRSR" id="PIRSR000485-2"/>
    </source>
</evidence>
<accession>B2KCF2</accession>
<dbReference type="OrthoDB" id="9801213at2"/>
<dbReference type="CDD" id="cd00715">
    <property type="entry name" value="GPATase_N"/>
    <property type="match status" value="1"/>
</dbReference>
<dbReference type="InterPro" id="IPR005854">
    <property type="entry name" value="PurF"/>
</dbReference>
<dbReference type="InterPro" id="IPR029057">
    <property type="entry name" value="PRTase-like"/>
</dbReference>
<feature type="binding site" evidence="7 9">
    <location>
        <position position="348"/>
    </location>
    <ligand>
        <name>Mg(2+)</name>
        <dbReference type="ChEBI" id="CHEBI:18420"/>
    </ligand>
</feature>
<feature type="binding site" evidence="7 10">
    <location>
        <position position="385"/>
    </location>
    <ligand>
        <name>[4Fe-4S] cluster</name>
        <dbReference type="ChEBI" id="CHEBI:49883"/>
    </ligand>
</feature>
<dbReference type="GO" id="GO:0051539">
    <property type="term" value="F:4 iron, 4 sulfur cluster binding"/>
    <property type="evidence" value="ECO:0007669"/>
    <property type="project" value="UniProtKB-KW"/>
</dbReference>
<keyword evidence="7" id="KW-0004">4Fe-4S</keyword>
<name>B2KCF2_ELUMP</name>
<dbReference type="PIRSF" id="PIRSF000485">
    <property type="entry name" value="Amd_phspho_trans"/>
    <property type="match status" value="1"/>
</dbReference>
<keyword evidence="7 9" id="KW-0460">Magnesium</keyword>
<dbReference type="KEGG" id="emi:Emin_0518"/>
<comment type="cofactor">
    <cofactor evidence="7 10">
        <name>[4Fe-4S] cluster</name>
        <dbReference type="ChEBI" id="CHEBI:49883"/>
    </cofactor>
    <text evidence="7 10">Binds 1 [4Fe-4S] cluster per subunit.</text>
</comment>
<evidence type="ECO:0000256" key="6">
    <source>
        <dbReference type="ARBA" id="ARBA00022962"/>
    </source>
</evidence>
<dbReference type="GO" id="GO:0000287">
    <property type="term" value="F:magnesium ion binding"/>
    <property type="evidence" value="ECO:0007669"/>
    <property type="project" value="UniProtKB-UniRule"/>
</dbReference>
<gene>
    <name evidence="7" type="primary">purF</name>
    <name evidence="12" type="ordered locus">Emin_0518</name>
</gene>
<dbReference type="Gene3D" id="3.60.20.10">
    <property type="entry name" value="Glutamine Phosphoribosylpyrophosphate, subunit 1, domain 1"/>
    <property type="match status" value="1"/>
</dbReference>
<evidence type="ECO:0000259" key="11">
    <source>
        <dbReference type="PROSITE" id="PS51278"/>
    </source>
</evidence>
<comment type="cofactor">
    <cofactor evidence="7 9">
        <name>Mg(2+)</name>
        <dbReference type="ChEBI" id="CHEBI:18420"/>
    </cofactor>
    <text evidence="7 9">Binds 1 Mg(2+) ion per subunit.</text>
</comment>
<dbReference type="Gene3D" id="3.40.50.2020">
    <property type="match status" value="1"/>
</dbReference>
<dbReference type="GO" id="GO:0004044">
    <property type="term" value="F:amidophosphoribosyltransferase activity"/>
    <property type="evidence" value="ECO:0007669"/>
    <property type="project" value="UniProtKB-UniRule"/>
</dbReference>
<feature type="binding site" evidence="7 10">
    <location>
        <position position="438"/>
    </location>
    <ligand>
        <name>[4Fe-4S] cluster</name>
        <dbReference type="ChEBI" id="CHEBI:49883"/>
    </ligand>
</feature>
<organism evidence="12 13">
    <name type="scientific">Elusimicrobium minutum (strain Pei191)</name>
    <dbReference type="NCBI Taxonomy" id="445932"/>
    <lineage>
        <taxon>Bacteria</taxon>
        <taxon>Pseudomonadati</taxon>
        <taxon>Elusimicrobiota</taxon>
        <taxon>Elusimicrobia</taxon>
        <taxon>Elusimicrobiales</taxon>
        <taxon>Elusimicrobiaceae</taxon>
        <taxon>Elusimicrobium</taxon>
    </lineage>
</organism>
<keyword evidence="7 10" id="KW-0408">Iron</keyword>
<evidence type="ECO:0000256" key="1">
    <source>
        <dbReference type="ARBA" id="ARBA00005209"/>
    </source>
</evidence>
<evidence type="ECO:0000256" key="7">
    <source>
        <dbReference type="HAMAP-Rule" id="MF_01931"/>
    </source>
</evidence>
<comment type="pathway">
    <text evidence="1 7 8">Purine metabolism; IMP biosynthesis via de novo pathway; N(1)-(5-phospho-D-ribosyl)glycinamide from 5-phospho-alpha-D-ribose 1-diphosphate: step 1/2.</text>
</comment>
<keyword evidence="6 7" id="KW-0315">Glutamine amidotransferase</keyword>
<protein>
    <recommendedName>
        <fullName evidence="7">Amidophosphoribosyltransferase</fullName>
        <shortName evidence="7">ATase</shortName>
        <ecNumber evidence="7">2.4.2.14</ecNumber>
    </recommendedName>
    <alternativeName>
        <fullName evidence="7">Glutamine phosphoribosylpyrophosphate amidotransferase</fullName>
        <shortName evidence="7">GPATase</shortName>
    </alternativeName>
</protein>
<comment type="catalytic activity">
    <reaction evidence="7 8">
        <text>5-phospho-beta-D-ribosylamine + L-glutamate + diphosphate = 5-phospho-alpha-D-ribose 1-diphosphate + L-glutamine + H2O</text>
        <dbReference type="Rhea" id="RHEA:14905"/>
        <dbReference type="ChEBI" id="CHEBI:15377"/>
        <dbReference type="ChEBI" id="CHEBI:29985"/>
        <dbReference type="ChEBI" id="CHEBI:33019"/>
        <dbReference type="ChEBI" id="CHEBI:58017"/>
        <dbReference type="ChEBI" id="CHEBI:58359"/>
        <dbReference type="ChEBI" id="CHEBI:58681"/>
        <dbReference type="EC" id="2.4.2.14"/>
    </reaction>
</comment>